<evidence type="ECO:0000256" key="1">
    <source>
        <dbReference type="ARBA" id="ARBA00004651"/>
    </source>
</evidence>
<dbReference type="AlphaFoldDB" id="A0A3G3JUD8"/>
<keyword evidence="6 7" id="KW-0472">Membrane</keyword>
<dbReference type="InterPro" id="IPR005829">
    <property type="entry name" value="Sugar_transporter_CS"/>
</dbReference>
<feature type="transmembrane region" description="Helical" evidence="7">
    <location>
        <begin position="263"/>
        <end position="282"/>
    </location>
</feature>
<keyword evidence="5 7" id="KW-1133">Transmembrane helix</keyword>
<comment type="subcellular location">
    <subcellularLocation>
        <location evidence="1">Cell membrane</location>
        <topology evidence="1">Multi-pass membrane protein</topology>
    </subcellularLocation>
</comment>
<protein>
    <submittedName>
        <fullName evidence="9">MFS transporter</fullName>
    </submittedName>
</protein>
<dbReference type="InterPro" id="IPR011701">
    <property type="entry name" value="MFS"/>
</dbReference>
<dbReference type="InterPro" id="IPR036259">
    <property type="entry name" value="MFS_trans_sf"/>
</dbReference>
<dbReference type="Pfam" id="PF07690">
    <property type="entry name" value="MFS_1"/>
    <property type="match status" value="1"/>
</dbReference>
<feature type="transmembrane region" description="Helical" evidence="7">
    <location>
        <begin position="81"/>
        <end position="99"/>
    </location>
</feature>
<evidence type="ECO:0000256" key="2">
    <source>
        <dbReference type="ARBA" id="ARBA00022448"/>
    </source>
</evidence>
<dbReference type="SUPFAM" id="SSF103473">
    <property type="entry name" value="MFS general substrate transporter"/>
    <property type="match status" value="1"/>
</dbReference>
<evidence type="ECO:0000313" key="10">
    <source>
        <dbReference type="Proteomes" id="UP000269097"/>
    </source>
</evidence>
<dbReference type="GO" id="GO:0005886">
    <property type="term" value="C:plasma membrane"/>
    <property type="evidence" value="ECO:0007669"/>
    <property type="project" value="UniProtKB-SubCell"/>
</dbReference>
<feature type="domain" description="Major facilitator superfamily (MFS) profile" evidence="8">
    <location>
        <begin position="14"/>
        <end position="406"/>
    </location>
</feature>
<keyword evidence="10" id="KW-1185">Reference proteome</keyword>
<keyword evidence="2" id="KW-0813">Transport</keyword>
<accession>A0A3G3JUD8</accession>
<dbReference type="Gene3D" id="1.20.1250.20">
    <property type="entry name" value="MFS general substrate transporter like domains"/>
    <property type="match status" value="1"/>
</dbReference>
<gene>
    <name evidence="9" type="ORF">EAV92_02085</name>
</gene>
<feature type="transmembrane region" description="Helical" evidence="7">
    <location>
        <begin position="105"/>
        <end position="127"/>
    </location>
</feature>
<dbReference type="EMBL" id="CP033433">
    <property type="protein sequence ID" value="AYQ71477.1"/>
    <property type="molecule type" value="Genomic_DNA"/>
</dbReference>
<feature type="transmembrane region" description="Helical" evidence="7">
    <location>
        <begin position="382"/>
        <end position="399"/>
    </location>
</feature>
<evidence type="ECO:0000256" key="4">
    <source>
        <dbReference type="ARBA" id="ARBA00022692"/>
    </source>
</evidence>
<dbReference type="GO" id="GO:0022857">
    <property type="term" value="F:transmembrane transporter activity"/>
    <property type="evidence" value="ECO:0007669"/>
    <property type="project" value="InterPro"/>
</dbReference>
<dbReference type="PROSITE" id="PS50850">
    <property type="entry name" value="MFS"/>
    <property type="match status" value="1"/>
</dbReference>
<dbReference type="RefSeq" id="WP_123039540.1">
    <property type="nucleotide sequence ID" value="NZ_CP033433.1"/>
</dbReference>
<feature type="transmembrane region" description="Helical" evidence="7">
    <location>
        <begin position="168"/>
        <end position="188"/>
    </location>
</feature>
<dbReference type="Proteomes" id="UP000269097">
    <property type="component" value="Chromosome"/>
</dbReference>
<dbReference type="KEGG" id="coh:EAV92_02085"/>
<sequence>MQRLQRLIHQYDGGIWIRVIGSALSTVTGFMIRPFLVLYLYEKLDGSVLLPMLVVGLSPLCGMVVSWFGGGISDRMGRKPVMVVSLLLQMLCMIGYALSSEVWQYAAVSIVTGAGSALFMPAANAQMTDMVPAQRRAEVFALMHTGFNVGAAVGPLLGLLMFRWNPSVVFVIAACTFLINASLVLFKLPETAPLLLARRKGEAKASPAAAGIKRHGGLRMLFTSERTLLLVTLLTMPIAFLYSLAETALPIHLGTHFAHPKNIFPAMMTFNGTMVIALQIWIARKTEAFRSYAVVGASYAFFAVVALGYGYSTTLVALFAAEFVFTIGEMINGPHMQKEISLMAAEEKRGYYFAVFGASRLLGQGLGPILGGLTLAWTNGEVLFTLLAVLLAAAGFAQFRVMRRVEQTRLGADAGSSSGLSV</sequence>
<evidence type="ECO:0000256" key="3">
    <source>
        <dbReference type="ARBA" id="ARBA00022475"/>
    </source>
</evidence>
<evidence type="ECO:0000256" key="6">
    <source>
        <dbReference type="ARBA" id="ARBA00023136"/>
    </source>
</evidence>
<dbReference type="InterPro" id="IPR020846">
    <property type="entry name" value="MFS_dom"/>
</dbReference>
<feature type="transmembrane region" description="Helical" evidence="7">
    <location>
        <begin position="228"/>
        <end position="251"/>
    </location>
</feature>
<reference evidence="9 10" key="1">
    <citation type="submission" date="2018-10" db="EMBL/GenBank/DDBJ databases">
        <title>Genome Sequence of Cohnella sp.</title>
        <authorList>
            <person name="Srinivasan S."/>
            <person name="Kim M.K."/>
        </authorList>
    </citation>
    <scope>NUCLEOTIDE SEQUENCE [LARGE SCALE GENOMIC DNA]</scope>
    <source>
        <strain evidence="9 10">18JY8-7</strain>
    </source>
</reference>
<keyword evidence="3" id="KW-1003">Cell membrane</keyword>
<organism evidence="9 10">
    <name type="scientific">Cohnella candidum</name>
    <dbReference type="NCBI Taxonomy" id="2674991"/>
    <lineage>
        <taxon>Bacteria</taxon>
        <taxon>Bacillati</taxon>
        <taxon>Bacillota</taxon>
        <taxon>Bacilli</taxon>
        <taxon>Bacillales</taxon>
        <taxon>Paenibacillaceae</taxon>
        <taxon>Cohnella</taxon>
    </lineage>
</organism>
<dbReference type="CDD" id="cd17329">
    <property type="entry name" value="MFS_MdtH_MDR_like"/>
    <property type="match status" value="1"/>
</dbReference>
<proteinExistence type="predicted"/>
<evidence type="ECO:0000313" key="9">
    <source>
        <dbReference type="EMBL" id="AYQ71477.1"/>
    </source>
</evidence>
<feature type="transmembrane region" description="Helical" evidence="7">
    <location>
        <begin position="139"/>
        <end position="162"/>
    </location>
</feature>
<evidence type="ECO:0000256" key="7">
    <source>
        <dbReference type="SAM" id="Phobius"/>
    </source>
</evidence>
<feature type="transmembrane region" description="Helical" evidence="7">
    <location>
        <begin position="48"/>
        <end position="69"/>
    </location>
</feature>
<feature type="transmembrane region" description="Helical" evidence="7">
    <location>
        <begin position="15"/>
        <end position="36"/>
    </location>
</feature>
<dbReference type="PROSITE" id="PS00216">
    <property type="entry name" value="SUGAR_TRANSPORT_1"/>
    <property type="match status" value="1"/>
</dbReference>
<evidence type="ECO:0000256" key="5">
    <source>
        <dbReference type="ARBA" id="ARBA00022989"/>
    </source>
</evidence>
<name>A0A3G3JUD8_9BACL</name>
<evidence type="ECO:0000259" key="8">
    <source>
        <dbReference type="PROSITE" id="PS50850"/>
    </source>
</evidence>
<dbReference type="PANTHER" id="PTHR43414">
    <property type="entry name" value="MULTIDRUG RESISTANCE PROTEIN MDTG"/>
    <property type="match status" value="1"/>
</dbReference>
<keyword evidence="4 7" id="KW-0812">Transmembrane</keyword>
<dbReference type="PANTHER" id="PTHR43414:SF1">
    <property type="entry name" value="PEPTIDE PERMEASE"/>
    <property type="match status" value="1"/>
</dbReference>
<feature type="transmembrane region" description="Helical" evidence="7">
    <location>
        <begin position="289"/>
        <end position="309"/>
    </location>
</feature>